<feature type="binding site" description="via phosphate group" evidence="14">
    <location>
        <position position="105"/>
    </location>
    <ligand>
        <name>Mg(2+)</name>
        <dbReference type="ChEBI" id="CHEBI:18420"/>
    </ligand>
</feature>
<dbReference type="InterPro" id="IPR016657">
    <property type="entry name" value="PAGM"/>
</dbReference>
<feature type="binding site" evidence="14">
    <location>
        <position position="289"/>
    </location>
    <ligand>
        <name>Mg(2+)</name>
        <dbReference type="ChEBI" id="CHEBI:18420"/>
    </ligand>
</feature>
<evidence type="ECO:0000256" key="2">
    <source>
        <dbReference type="ARBA" id="ARBA00004865"/>
    </source>
</evidence>
<evidence type="ECO:0000256" key="14">
    <source>
        <dbReference type="PIRSR" id="PIRSR016408-3"/>
    </source>
</evidence>
<dbReference type="GO" id="GO:0004610">
    <property type="term" value="F:phosphoacetylglucosamine mutase activity"/>
    <property type="evidence" value="ECO:0007669"/>
    <property type="project" value="UniProtKB-UniRule"/>
</dbReference>
<dbReference type="GO" id="GO:0046872">
    <property type="term" value="F:metal ion binding"/>
    <property type="evidence" value="ECO:0007669"/>
    <property type="project" value="UniProtKB-KW"/>
</dbReference>
<protein>
    <recommendedName>
        <fullName evidence="4 11">Phosphoacetylglucosamine mutase</fullName>
        <shortName evidence="11">PAGM</shortName>
        <ecNumber evidence="4 11">5.4.2.3</ecNumber>
    </recommendedName>
    <alternativeName>
        <fullName evidence="10 11">Acetylglucosamine phosphomutase</fullName>
    </alternativeName>
    <alternativeName>
        <fullName evidence="9 11">N-acetylglucosamine-phosphate mutase</fullName>
    </alternativeName>
</protein>
<dbReference type="PANTHER" id="PTHR45955:SF1">
    <property type="entry name" value="PHOSPHOACETYLGLUCOSAMINE MUTASE"/>
    <property type="match status" value="1"/>
</dbReference>
<feature type="domain" description="Alpha-D-phosphohexomutase alpha/beta/alpha" evidence="16">
    <location>
        <begin position="140"/>
        <end position="215"/>
    </location>
</feature>
<evidence type="ECO:0000259" key="15">
    <source>
        <dbReference type="Pfam" id="PF00408"/>
    </source>
</evidence>
<evidence type="ECO:0000259" key="17">
    <source>
        <dbReference type="Pfam" id="PF21404"/>
    </source>
</evidence>
<dbReference type="InterPro" id="IPR005843">
    <property type="entry name" value="A-D-PHexomutase_C"/>
</dbReference>
<evidence type="ECO:0000256" key="7">
    <source>
        <dbReference type="ARBA" id="ARBA00022842"/>
    </source>
</evidence>
<comment type="pathway">
    <text evidence="2 11">Nucleotide-sugar biosynthesis; UDP-N-acetyl-alpha-D-glucosamine biosynthesis; N-acetyl-alpha-D-glucosamine 1-phosphate from alpha-D-glucosamine 6-phosphate (route I): step 2/2.</text>
</comment>
<keyword evidence="20" id="KW-1185">Reference proteome</keyword>
<dbReference type="AlphaFoldDB" id="A0A3R8D6B0"/>
<evidence type="ECO:0000256" key="11">
    <source>
        <dbReference type="PIRNR" id="PIRNR016408"/>
    </source>
</evidence>
<dbReference type="GO" id="GO:0006048">
    <property type="term" value="P:UDP-N-acetylglucosamine biosynthetic process"/>
    <property type="evidence" value="ECO:0007669"/>
    <property type="project" value="UniProtKB-UniRule"/>
</dbReference>
<evidence type="ECO:0000313" key="20">
    <source>
        <dbReference type="Proteomes" id="UP000284702"/>
    </source>
</evidence>
<dbReference type="SUPFAM" id="SSF55957">
    <property type="entry name" value="Phosphoglucomutase, C-terminal domain"/>
    <property type="match status" value="1"/>
</dbReference>
<evidence type="ECO:0000256" key="4">
    <source>
        <dbReference type="ARBA" id="ARBA00012731"/>
    </source>
</evidence>
<dbReference type="FunFam" id="3.30.310.50:FF:000003">
    <property type="entry name" value="Phosphoacetylglucosamine mutase"/>
    <property type="match status" value="1"/>
</dbReference>
<dbReference type="InterPro" id="IPR049023">
    <property type="entry name" value="AMG1_II"/>
</dbReference>
<dbReference type="UniPathway" id="UPA00113">
    <property type="reaction ID" value="UER00530"/>
</dbReference>
<dbReference type="Pfam" id="PF21405">
    <property type="entry name" value="AMG1_II"/>
    <property type="match status" value="1"/>
</dbReference>
<dbReference type="InterPro" id="IPR049022">
    <property type="entry name" value="AMG1_III"/>
</dbReference>
<dbReference type="PANTHER" id="PTHR45955">
    <property type="entry name" value="PHOSPHOACETYLGLUCOSAMINE MUTASE"/>
    <property type="match status" value="1"/>
</dbReference>
<evidence type="ECO:0000256" key="5">
    <source>
        <dbReference type="ARBA" id="ARBA00022553"/>
    </source>
</evidence>
<evidence type="ECO:0000259" key="18">
    <source>
        <dbReference type="Pfam" id="PF21405"/>
    </source>
</evidence>
<evidence type="ECO:0000256" key="12">
    <source>
        <dbReference type="PIRSR" id="PIRSR016408-1"/>
    </source>
</evidence>
<feature type="domain" description="Alpha-D-phosphohexomutase alpha/beta/alpha" evidence="16">
    <location>
        <begin position="95"/>
        <end position="137"/>
    </location>
</feature>
<gene>
    <name evidence="19" type="ORF">B5M09_005314</name>
</gene>
<dbReference type="SUPFAM" id="SSF53738">
    <property type="entry name" value="Phosphoglucomutase, first 3 domains"/>
    <property type="match status" value="4"/>
</dbReference>
<feature type="domain" description="Phosphoacetylglucosamine mutase AMG1" evidence="17">
    <location>
        <begin position="308"/>
        <end position="447"/>
    </location>
</feature>
<sequence length="556" mass="59486">MSTASAATPAAVAVAAPPAAPAATTTTPAPINTSSSILEKHPRLMDELPKHAKPAALANKVLAYGTAGFRDNADILGSTFHRMGMLAVLRSKKEHKITGLMVTASHNAAPDNGVKLVDPDGGMLSQSWEKYAQQLANAPTEKVVEALDSIVRAEKIDLDQPGNIFIAKDTRVSSEHLSELAREGALLVGGNVLDFGLQTTPQLHHYVRMKLELRTPLYVDCAHGVGAPQLSKLAKELGDLLHVEIRNTPADGQLNHECGAEHVQKGRAPPAGFSRDADRGKRACSLDGDADRVVFHYFDDQGAWHLLDGDKIACLFADFFADKLAVLELDEISLGVVQTAYANGGAHAYLKAKQIPIGLAKTGVKYCHHKAMEFDIGIYFEANGHGTVMVKDHVIDRLQKLETAVDDPKKKAAVSQILAAYQLINQAVGDALSDLLFVEVLLLQQNWTIQHWNAIYNDLPSRQTKVQIADRALVKTTDDETACLAPEALKDAVDALVAAAGPRARAFVRPSGTEDAVRVYAEAQTEAAANDLALRVAQAVHAHAAGVGNAPTAFVA</sequence>
<dbReference type="CDD" id="cd03086">
    <property type="entry name" value="PGM3"/>
    <property type="match status" value="1"/>
</dbReference>
<dbReference type="InterPro" id="IPR036900">
    <property type="entry name" value="A-D-PHexomutase_C_sf"/>
</dbReference>
<dbReference type="EMBL" id="MZMZ02003612">
    <property type="protein sequence ID" value="RQM21239.1"/>
    <property type="molecule type" value="Genomic_DNA"/>
</dbReference>
<reference evidence="19" key="1">
    <citation type="submission" date="2018-07" db="EMBL/GenBank/DDBJ databases">
        <title>Annotation of Aphanomyces astaci genome assembly.</title>
        <authorList>
            <person name="Studholme D.J."/>
        </authorList>
    </citation>
    <scope>NUCLEOTIDE SEQUENCE [LARGE SCALE GENOMIC DNA]</scope>
    <source>
        <strain evidence="19">Pc</strain>
    </source>
</reference>
<dbReference type="InterPro" id="IPR005841">
    <property type="entry name" value="Alpha-D-phosphohexomutase_SF"/>
</dbReference>
<dbReference type="InterPro" id="IPR005844">
    <property type="entry name" value="A-D-PHexomutase_a/b/a-I"/>
</dbReference>
<evidence type="ECO:0000259" key="16">
    <source>
        <dbReference type="Pfam" id="PF02878"/>
    </source>
</evidence>
<name>A0A3R8D6B0_APHAT</name>
<dbReference type="Gene3D" id="3.30.310.50">
    <property type="entry name" value="Alpha-D-phosphohexomutase, C-terminal domain"/>
    <property type="match status" value="1"/>
</dbReference>
<keyword evidence="8 11" id="KW-0413">Isomerase</keyword>
<dbReference type="Pfam" id="PF00408">
    <property type="entry name" value="PGM_PMM_IV"/>
    <property type="match status" value="1"/>
</dbReference>
<feature type="binding site" evidence="14">
    <location>
        <position position="291"/>
    </location>
    <ligand>
        <name>Mg(2+)</name>
        <dbReference type="ChEBI" id="CHEBI:18420"/>
    </ligand>
</feature>
<feature type="domain" description="Alpha-D-phosphohexomutase C-terminal" evidence="15">
    <location>
        <begin position="477"/>
        <end position="538"/>
    </location>
</feature>
<feature type="active site" description="Phosphoserine intermediate" evidence="12">
    <location>
        <position position="105"/>
    </location>
</feature>
<dbReference type="PRINTS" id="PR00509">
    <property type="entry name" value="PGMPMM"/>
</dbReference>
<evidence type="ECO:0000256" key="3">
    <source>
        <dbReference type="ARBA" id="ARBA00010231"/>
    </source>
</evidence>
<evidence type="ECO:0000256" key="10">
    <source>
        <dbReference type="ARBA" id="ARBA00032065"/>
    </source>
</evidence>
<dbReference type="InterPro" id="IPR016055">
    <property type="entry name" value="A-D-PHexomutase_a/b/a-I/II/III"/>
</dbReference>
<evidence type="ECO:0000256" key="9">
    <source>
        <dbReference type="ARBA" id="ARBA00031926"/>
    </source>
</evidence>
<evidence type="ECO:0000256" key="1">
    <source>
        <dbReference type="ARBA" id="ARBA00000558"/>
    </source>
</evidence>
<feature type="binding site" evidence="13">
    <location>
        <position position="518"/>
    </location>
    <ligand>
        <name>substrate</name>
    </ligand>
</feature>
<comment type="cofactor">
    <cofactor evidence="11 14">
        <name>Mg(2+)</name>
        <dbReference type="ChEBI" id="CHEBI:18420"/>
    </cofactor>
    <text evidence="11 14">Binds 1 Mg(2+) ion per subunit.</text>
</comment>
<dbReference type="Pfam" id="PF21404">
    <property type="entry name" value="AMG1_III"/>
    <property type="match status" value="1"/>
</dbReference>
<comment type="similarity">
    <text evidence="3 11">Belongs to the phosphohexose mutase family.</text>
</comment>
<feature type="domain" description="Phosphoacetylglucosamine mutase AMG1" evidence="18">
    <location>
        <begin position="216"/>
        <end position="294"/>
    </location>
</feature>
<dbReference type="VEuPathDB" id="FungiDB:H257_11151"/>
<proteinExistence type="inferred from homology"/>
<keyword evidence="6 11" id="KW-0479">Metal-binding</keyword>
<dbReference type="Pfam" id="PF02878">
    <property type="entry name" value="PGM_PMM_I"/>
    <property type="match status" value="2"/>
</dbReference>
<keyword evidence="7 11" id="KW-0460">Magnesium</keyword>
<dbReference type="Gene3D" id="3.40.120.10">
    <property type="entry name" value="Alpha-D-Glucose-1,6-Bisphosphate, subunit A, domain 3"/>
    <property type="match status" value="3"/>
</dbReference>
<dbReference type="PIRSF" id="PIRSF016408">
    <property type="entry name" value="PAGM"/>
    <property type="match status" value="1"/>
</dbReference>
<keyword evidence="5" id="KW-0597">Phosphoprotein</keyword>
<evidence type="ECO:0000256" key="6">
    <source>
        <dbReference type="ARBA" id="ARBA00022723"/>
    </source>
</evidence>
<organism evidence="19 20">
    <name type="scientific">Aphanomyces astaci</name>
    <name type="common">Crayfish plague agent</name>
    <dbReference type="NCBI Taxonomy" id="112090"/>
    <lineage>
        <taxon>Eukaryota</taxon>
        <taxon>Sar</taxon>
        <taxon>Stramenopiles</taxon>
        <taxon>Oomycota</taxon>
        <taxon>Saprolegniomycetes</taxon>
        <taxon>Saprolegniales</taxon>
        <taxon>Verrucalvaceae</taxon>
        <taxon>Aphanomyces</taxon>
    </lineage>
</organism>
<comment type="caution">
    <text evidence="19">The sequence shown here is derived from an EMBL/GenBank/DDBJ whole genome shotgun (WGS) entry which is preliminary data.</text>
</comment>
<evidence type="ECO:0000256" key="8">
    <source>
        <dbReference type="ARBA" id="ARBA00023235"/>
    </source>
</evidence>
<dbReference type="EC" id="5.4.2.3" evidence="4 11"/>
<evidence type="ECO:0000256" key="13">
    <source>
        <dbReference type="PIRSR" id="PIRSR016408-2"/>
    </source>
</evidence>
<feature type="binding site" evidence="13">
    <location>
        <begin position="509"/>
        <end position="513"/>
    </location>
    <ligand>
        <name>substrate</name>
    </ligand>
</feature>
<dbReference type="Proteomes" id="UP000284702">
    <property type="component" value="Unassembled WGS sequence"/>
</dbReference>
<dbReference type="FunFam" id="3.40.120.10:FF:000038">
    <property type="entry name" value="Phosphoacetylglucosamine mutase"/>
    <property type="match status" value="1"/>
</dbReference>
<feature type="binding site" evidence="14">
    <location>
        <position position="287"/>
    </location>
    <ligand>
        <name>Mg(2+)</name>
        <dbReference type="ChEBI" id="CHEBI:18420"/>
    </ligand>
</feature>
<dbReference type="GO" id="GO:0005975">
    <property type="term" value="P:carbohydrate metabolic process"/>
    <property type="evidence" value="ECO:0007669"/>
    <property type="project" value="InterPro"/>
</dbReference>
<feature type="binding site" evidence="13">
    <location>
        <begin position="381"/>
        <end position="383"/>
    </location>
    <ligand>
        <name>substrate</name>
    </ligand>
</feature>
<accession>A0A3R8D6B0</accession>
<comment type="catalytic activity">
    <reaction evidence="1 11">
        <text>N-acetyl-alpha-D-glucosamine 1-phosphate = N-acetyl-D-glucosamine 6-phosphate</text>
        <dbReference type="Rhea" id="RHEA:23804"/>
        <dbReference type="ChEBI" id="CHEBI:57513"/>
        <dbReference type="ChEBI" id="CHEBI:57776"/>
        <dbReference type="EC" id="5.4.2.3"/>
    </reaction>
</comment>
<evidence type="ECO:0000313" key="19">
    <source>
        <dbReference type="EMBL" id="RQM21239.1"/>
    </source>
</evidence>